<evidence type="ECO:0000313" key="5">
    <source>
        <dbReference type="Proteomes" id="UP001152130"/>
    </source>
</evidence>
<dbReference type="Pfam" id="PF00023">
    <property type="entry name" value="Ank"/>
    <property type="match status" value="1"/>
</dbReference>
<protein>
    <recommendedName>
        <fullName evidence="3">F-box domain-containing protein</fullName>
    </recommendedName>
</protein>
<dbReference type="EMBL" id="JAPDHF010000013">
    <property type="protein sequence ID" value="KAJ4009712.1"/>
    <property type="molecule type" value="Genomic_DNA"/>
</dbReference>
<dbReference type="InterPro" id="IPR001810">
    <property type="entry name" value="F-box_dom"/>
</dbReference>
<proteinExistence type="predicted"/>
<dbReference type="Gene3D" id="1.25.40.20">
    <property type="entry name" value="Ankyrin repeat-containing domain"/>
    <property type="match status" value="2"/>
</dbReference>
<accession>A0A9W8PK51</accession>
<dbReference type="PANTHER" id="PTHR24133">
    <property type="entry name" value="ANKYRIN DOMAIN-CONTAINING"/>
    <property type="match status" value="1"/>
</dbReference>
<keyword evidence="1" id="KW-0040">ANK repeat</keyword>
<dbReference type="CDD" id="cd09917">
    <property type="entry name" value="F-box_SF"/>
    <property type="match status" value="1"/>
</dbReference>
<dbReference type="PROSITE" id="PS50088">
    <property type="entry name" value="ANK_REPEAT"/>
    <property type="match status" value="1"/>
</dbReference>
<comment type="caution">
    <text evidence="4">The sequence shown here is derived from an EMBL/GenBank/DDBJ whole genome shotgun (WGS) entry which is preliminary data.</text>
</comment>
<name>A0A9W8PK51_9HYPO</name>
<feature type="domain" description="F-box" evidence="3">
    <location>
        <begin position="25"/>
        <end position="70"/>
    </location>
</feature>
<dbReference type="InterPro" id="IPR036770">
    <property type="entry name" value="Ankyrin_rpt-contain_sf"/>
</dbReference>
<dbReference type="InterPro" id="IPR002110">
    <property type="entry name" value="Ankyrin_rpt"/>
</dbReference>
<feature type="region of interest" description="Disordered" evidence="2">
    <location>
        <begin position="528"/>
        <end position="602"/>
    </location>
</feature>
<evidence type="ECO:0000259" key="3">
    <source>
        <dbReference type="PROSITE" id="PS50181"/>
    </source>
</evidence>
<dbReference type="OrthoDB" id="10261951at2759"/>
<evidence type="ECO:0000256" key="2">
    <source>
        <dbReference type="SAM" id="MobiDB-lite"/>
    </source>
</evidence>
<sequence length="602" mass="67911">MQQMSSSGQHLFTHCTSKVPHGKLTTTLGNLPNETLYLIGSFCQTEQLGSLSLVSRHFHAVYNPSLYKHNILHDKPTKASVIWAAKKGSLGTLKLAFRYGADLNCTGAPSEEFIWTSACSALGSETYAAPLHLAVLHKHEHIVKWLLEKGARLNVPSRNLCECRDIRNVRRLSSDWAVTPWYPVHYAIFHGPISMLPLLLKNGAMYATEDLSPIADAIQGEVEEAIDIILQQDNFDPNYRDSMGATALHHLFPRRGFRKTCAIIKKLIDRGVPIDAKATSGATIFTIMVQLEHFPIAIELLKAGANASEEVWYERSNITSIILGSRINEAKLERRNQLAKLLAQEHRELIRLAIKRGADVDGLLTDRFRPIYFALISLKDSKCLKIMLDAGARTEDAIIDRHSNAKGLLSAFFNEEDGYLRFCDALPRPVGKADLKPYEASLKLLLKRGARIDASSQHHISALEEICSRYAKGNENTYELEFLVKYATNQNASAEYVEELMKRNKGREMIQFLLVQLYTKLLNITGDGEIEDDDEEDSEDDEEDSDDNEEVTEYDEEVSDYDEEVSDYDEEVSDYDEEVTDYDEEDSDDEPYSTPASLPHNR</sequence>
<dbReference type="SUPFAM" id="SSF48403">
    <property type="entry name" value="Ankyrin repeat"/>
    <property type="match status" value="1"/>
</dbReference>
<feature type="repeat" description="ANK" evidence="1">
    <location>
        <begin position="126"/>
        <end position="158"/>
    </location>
</feature>
<dbReference type="InterPro" id="IPR052391">
    <property type="entry name" value="E3_Ligase-Neurotoxin"/>
</dbReference>
<dbReference type="PROSITE" id="PS50181">
    <property type="entry name" value="FBOX"/>
    <property type="match status" value="1"/>
</dbReference>
<dbReference type="SMART" id="SM00248">
    <property type="entry name" value="ANK"/>
    <property type="match status" value="8"/>
</dbReference>
<evidence type="ECO:0000256" key="1">
    <source>
        <dbReference type="PROSITE-ProRule" id="PRU00023"/>
    </source>
</evidence>
<evidence type="ECO:0000313" key="4">
    <source>
        <dbReference type="EMBL" id="KAJ4009712.1"/>
    </source>
</evidence>
<dbReference type="PANTHER" id="PTHR24133:SF40">
    <property type="entry name" value="ANKYRIN REPEAT DOMAIN 44"/>
    <property type="match status" value="1"/>
</dbReference>
<gene>
    <name evidence="4" type="ORF">NW766_008833</name>
</gene>
<organism evidence="4 5">
    <name type="scientific">Fusarium irregulare</name>
    <dbReference type="NCBI Taxonomy" id="2494466"/>
    <lineage>
        <taxon>Eukaryota</taxon>
        <taxon>Fungi</taxon>
        <taxon>Dikarya</taxon>
        <taxon>Ascomycota</taxon>
        <taxon>Pezizomycotina</taxon>
        <taxon>Sordariomycetes</taxon>
        <taxon>Hypocreomycetidae</taxon>
        <taxon>Hypocreales</taxon>
        <taxon>Nectriaceae</taxon>
        <taxon>Fusarium</taxon>
        <taxon>Fusarium incarnatum-equiseti species complex</taxon>
    </lineage>
</organism>
<feature type="compositionally biased region" description="Acidic residues" evidence="2">
    <location>
        <begin position="528"/>
        <end position="591"/>
    </location>
</feature>
<dbReference type="Proteomes" id="UP001152130">
    <property type="component" value="Unassembled WGS sequence"/>
</dbReference>
<dbReference type="PROSITE" id="PS50297">
    <property type="entry name" value="ANK_REP_REGION"/>
    <property type="match status" value="1"/>
</dbReference>
<dbReference type="Pfam" id="PF12937">
    <property type="entry name" value="F-box-like"/>
    <property type="match status" value="1"/>
</dbReference>
<dbReference type="AlphaFoldDB" id="A0A9W8PK51"/>
<reference evidence="4" key="1">
    <citation type="submission" date="2022-10" db="EMBL/GenBank/DDBJ databases">
        <title>Fusarium specimens isolated from Avocado Roots.</title>
        <authorList>
            <person name="Stajich J."/>
            <person name="Roper C."/>
            <person name="Heimlech-Rivalta G."/>
        </authorList>
    </citation>
    <scope>NUCLEOTIDE SEQUENCE</scope>
    <source>
        <strain evidence="4">CF00143</strain>
    </source>
</reference>
<keyword evidence="5" id="KW-1185">Reference proteome</keyword>